<gene>
    <name evidence="8" type="ORF">ARMOST_00595</name>
</gene>
<dbReference type="PANTHER" id="PTHR37984">
    <property type="entry name" value="PROTEIN CBG26694"/>
    <property type="match status" value="1"/>
</dbReference>
<feature type="domain" description="Reverse transcriptase" evidence="7">
    <location>
        <begin position="1"/>
        <end position="128"/>
    </location>
</feature>
<dbReference type="Pfam" id="PF17921">
    <property type="entry name" value="Integrase_H2C2"/>
    <property type="match status" value="1"/>
</dbReference>
<dbReference type="EMBL" id="FUEG01000001">
    <property type="protein sequence ID" value="SJK97343.1"/>
    <property type="molecule type" value="Genomic_DNA"/>
</dbReference>
<evidence type="ECO:0000256" key="6">
    <source>
        <dbReference type="ARBA" id="ARBA00022918"/>
    </source>
</evidence>
<evidence type="ECO:0000256" key="4">
    <source>
        <dbReference type="ARBA" id="ARBA00022759"/>
    </source>
</evidence>
<accession>A0A284QLK4</accession>
<dbReference type="Gene3D" id="3.30.420.10">
    <property type="entry name" value="Ribonuclease H-like superfamily/Ribonuclease H"/>
    <property type="match status" value="1"/>
</dbReference>
<dbReference type="GO" id="GO:0003964">
    <property type="term" value="F:RNA-directed DNA polymerase activity"/>
    <property type="evidence" value="ECO:0007669"/>
    <property type="project" value="UniProtKB-KW"/>
</dbReference>
<protein>
    <recommendedName>
        <fullName evidence="7">Reverse transcriptase domain-containing protein</fullName>
    </recommendedName>
</protein>
<dbReference type="GO" id="GO:0003676">
    <property type="term" value="F:nucleic acid binding"/>
    <property type="evidence" value="ECO:0007669"/>
    <property type="project" value="InterPro"/>
</dbReference>
<dbReference type="InterPro" id="IPR036397">
    <property type="entry name" value="RNaseH_sf"/>
</dbReference>
<keyword evidence="2" id="KW-0548">Nucleotidyltransferase</keyword>
<dbReference type="Proteomes" id="UP000219338">
    <property type="component" value="Unassembled WGS sequence"/>
</dbReference>
<dbReference type="InterPro" id="IPR043502">
    <property type="entry name" value="DNA/RNA_pol_sf"/>
</dbReference>
<evidence type="ECO:0000259" key="7">
    <source>
        <dbReference type="PROSITE" id="PS50878"/>
    </source>
</evidence>
<name>A0A284QLK4_ARMOS</name>
<dbReference type="InterPro" id="IPR000477">
    <property type="entry name" value="RT_dom"/>
</dbReference>
<keyword evidence="9" id="KW-1185">Reference proteome</keyword>
<dbReference type="STRING" id="47428.A0A284QLK4"/>
<dbReference type="Pfam" id="PF17917">
    <property type="entry name" value="RT_RNaseH"/>
    <property type="match status" value="1"/>
</dbReference>
<keyword evidence="3" id="KW-0540">Nuclease</keyword>
<keyword evidence="4" id="KW-0255">Endonuclease</keyword>
<dbReference type="PROSITE" id="PS50878">
    <property type="entry name" value="RT_POL"/>
    <property type="match status" value="1"/>
</dbReference>
<dbReference type="InterPro" id="IPR041588">
    <property type="entry name" value="Integrase_H2C2"/>
</dbReference>
<dbReference type="Gene3D" id="3.30.70.270">
    <property type="match status" value="2"/>
</dbReference>
<keyword evidence="6" id="KW-0695">RNA-directed DNA polymerase</keyword>
<sequence length="579" mass="67027">MDKLGSAKYFTKLDVRWGYNNVCIKKDDEWKAMFRTNRGLFKPTVMFFGLTNSPATFQWMMNDIFKDLIATGKVTVYLDDILIFSKTLEEHRKITRRVLELLRKHKLFLKAEKCEFEVLKTEYLGVIISEGSICMDPIKLAGITEWPVPTKKKELQSFLGFANFYQCFIKGYSNIVCPMMRLTGKEVWTWGTAQQMAFQRLKNQFAIDVILCIPTEKGQFRVEADASEGVIGAVLSQEQDRKWRPIAFLSKALTITERNYEIYDKELLAIMLALDEWRHYLMGATVDFEIWTDHQNLQYFRKSQKLNRHQAQWVTELAEYHFTLHHKPGASNKKADLLSRRVDHPQGQDDNDEIIVLTPEHFRAMIMPMVDETHEHIKSATHTHQKWDQGIANSLNYEKDSATRGKVILCCHDHITAGHLGIEKTKELVLCDHWWPKLKRDVEAYVQGCETCARTKASTQARRALLHPNEIPSEPWMHISVDMITGLVPCKGLDTMLVIIDRFSKAIIPIACKTMLSSEGWARILCDKVYAKYGMPVTDLYKMLDIKGNTSTAFHPQTDGQTEHANQEIEKYLRIFINF</sequence>
<dbReference type="SUPFAM" id="SSF53098">
    <property type="entry name" value="Ribonuclease H-like"/>
    <property type="match status" value="1"/>
</dbReference>
<evidence type="ECO:0000313" key="9">
    <source>
        <dbReference type="Proteomes" id="UP000219338"/>
    </source>
</evidence>
<evidence type="ECO:0000256" key="1">
    <source>
        <dbReference type="ARBA" id="ARBA00022679"/>
    </source>
</evidence>
<dbReference type="InterPro" id="IPR041373">
    <property type="entry name" value="RT_RNaseH"/>
</dbReference>
<organism evidence="8 9">
    <name type="scientific">Armillaria ostoyae</name>
    <name type="common">Armillaria root rot fungus</name>
    <dbReference type="NCBI Taxonomy" id="47428"/>
    <lineage>
        <taxon>Eukaryota</taxon>
        <taxon>Fungi</taxon>
        <taxon>Dikarya</taxon>
        <taxon>Basidiomycota</taxon>
        <taxon>Agaricomycotina</taxon>
        <taxon>Agaricomycetes</taxon>
        <taxon>Agaricomycetidae</taxon>
        <taxon>Agaricales</taxon>
        <taxon>Marasmiineae</taxon>
        <taxon>Physalacriaceae</taxon>
        <taxon>Armillaria</taxon>
    </lineage>
</organism>
<keyword evidence="5" id="KW-0378">Hydrolase</keyword>
<dbReference type="GO" id="GO:0016787">
    <property type="term" value="F:hydrolase activity"/>
    <property type="evidence" value="ECO:0007669"/>
    <property type="project" value="UniProtKB-KW"/>
</dbReference>
<proteinExistence type="predicted"/>
<dbReference type="OMA" id="VECCAIY"/>
<dbReference type="CDD" id="cd01647">
    <property type="entry name" value="RT_LTR"/>
    <property type="match status" value="1"/>
</dbReference>
<dbReference type="CDD" id="cd09274">
    <property type="entry name" value="RNase_HI_RT_Ty3"/>
    <property type="match status" value="1"/>
</dbReference>
<evidence type="ECO:0000256" key="3">
    <source>
        <dbReference type="ARBA" id="ARBA00022722"/>
    </source>
</evidence>
<dbReference type="FunFam" id="3.30.70.270:FF:000020">
    <property type="entry name" value="Transposon Tf2-6 polyprotein-like Protein"/>
    <property type="match status" value="1"/>
</dbReference>
<evidence type="ECO:0000256" key="5">
    <source>
        <dbReference type="ARBA" id="ARBA00022801"/>
    </source>
</evidence>
<reference evidence="9" key="1">
    <citation type="journal article" date="2017" name="Nat. Ecol. Evol.">
        <title>Genome expansion and lineage-specific genetic innovations in the forest pathogenic fungi Armillaria.</title>
        <authorList>
            <person name="Sipos G."/>
            <person name="Prasanna A.N."/>
            <person name="Walter M.C."/>
            <person name="O'Connor E."/>
            <person name="Balint B."/>
            <person name="Krizsan K."/>
            <person name="Kiss B."/>
            <person name="Hess J."/>
            <person name="Varga T."/>
            <person name="Slot J."/>
            <person name="Riley R."/>
            <person name="Boka B."/>
            <person name="Rigling D."/>
            <person name="Barry K."/>
            <person name="Lee J."/>
            <person name="Mihaltcheva S."/>
            <person name="LaButti K."/>
            <person name="Lipzen A."/>
            <person name="Waldron R."/>
            <person name="Moloney N.M."/>
            <person name="Sperisen C."/>
            <person name="Kredics L."/>
            <person name="Vagvoelgyi C."/>
            <person name="Patrignani A."/>
            <person name="Fitzpatrick D."/>
            <person name="Nagy I."/>
            <person name="Doyle S."/>
            <person name="Anderson J.B."/>
            <person name="Grigoriev I.V."/>
            <person name="Gueldener U."/>
            <person name="Muensterkoetter M."/>
            <person name="Nagy L.G."/>
        </authorList>
    </citation>
    <scope>NUCLEOTIDE SEQUENCE [LARGE SCALE GENOMIC DNA]</scope>
    <source>
        <strain evidence="9">C18/9</strain>
    </source>
</reference>
<dbReference type="GO" id="GO:0004519">
    <property type="term" value="F:endonuclease activity"/>
    <property type="evidence" value="ECO:0007669"/>
    <property type="project" value="UniProtKB-KW"/>
</dbReference>
<dbReference type="Gene3D" id="1.10.340.70">
    <property type="match status" value="1"/>
</dbReference>
<dbReference type="InterPro" id="IPR050951">
    <property type="entry name" value="Retrovirus_Pol_polyprotein"/>
</dbReference>
<keyword evidence="1" id="KW-0808">Transferase</keyword>
<evidence type="ECO:0000313" key="8">
    <source>
        <dbReference type="EMBL" id="SJK97343.1"/>
    </source>
</evidence>
<dbReference type="FunFam" id="3.10.20.370:FF:000001">
    <property type="entry name" value="Retrovirus-related Pol polyprotein from transposon 17.6-like protein"/>
    <property type="match status" value="1"/>
</dbReference>
<dbReference type="InterPro" id="IPR012337">
    <property type="entry name" value="RNaseH-like_sf"/>
</dbReference>
<dbReference type="PANTHER" id="PTHR37984:SF5">
    <property type="entry name" value="PROTEIN NYNRIN-LIKE"/>
    <property type="match status" value="1"/>
</dbReference>
<evidence type="ECO:0000256" key="2">
    <source>
        <dbReference type="ARBA" id="ARBA00022695"/>
    </source>
</evidence>
<dbReference type="AlphaFoldDB" id="A0A284QLK4"/>
<dbReference type="Pfam" id="PF00078">
    <property type="entry name" value="RVT_1"/>
    <property type="match status" value="1"/>
</dbReference>
<dbReference type="Gene3D" id="3.10.10.10">
    <property type="entry name" value="HIV Type 1 Reverse Transcriptase, subunit A, domain 1"/>
    <property type="match status" value="1"/>
</dbReference>
<dbReference type="InterPro" id="IPR043128">
    <property type="entry name" value="Rev_trsase/Diguanyl_cyclase"/>
</dbReference>
<dbReference type="SUPFAM" id="SSF56672">
    <property type="entry name" value="DNA/RNA polymerases"/>
    <property type="match status" value="1"/>
</dbReference>
<dbReference type="OrthoDB" id="2283961at2759"/>